<feature type="compositionally biased region" description="Gly residues" evidence="1">
    <location>
        <begin position="653"/>
        <end position="671"/>
    </location>
</feature>
<dbReference type="Gene3D" id="3.40.50.1820">
    <property type="entry name" value="alpha/beta hydrolase"/>
    <property type="match status" value="1"/>
</dbReference>
<feature type="compositionally biased region" description="Low complexity" evidence="1">
    <location>
        <begin position="641"/>
        <end position="652"/>
    </location>
</feature>
<feature type="domain" description="AB hydrolase-1" evidence="2">
    <location>
        <begin position="275"/>
        <end position="377"/>
    </location>
</feature>
<comment type="caution">
    <text evidence="3">The sequence shown here is derived from an EMBL/GenBank/DDBJ whole genome shotgun (WGS) entry which is preliminary data.</text>
</comment>
<dbReference type="SUPFAM" id="SSF53474">
    <property type="entry name" value="alpha/beta-Hydrolases"/>
    <property type="match status" value="1"/>
</dbReference>
<keyword evidence="4" id="KW-1185">Reference proteome</keyword>
<gene>
    <name evidence="3" type="ORF">TSOC_010335</name>
</gene>
<dbReference type="Proteomes" id="UP000236333">
    <property type="component" value="Unassembled WGS sequence"/>
</dbReference>
<feature type="region of interest" description="Disordered" evidence="1">
    <location>
        <begin position="637"/>
        <end position="673"/>
    </location>
</feature>
<dbReference type="InterPro" id="IPR029058">
    <property type="entry name" value="AB_hydrolase_fold"/>
</dbReference>
<dbReference type="OrthoDB" id="6431331at2759"/>
<reference evidence="3 4" key="1">
    <citation type="journal article" date="2017" name="Mol. Biol. Evol.">
        <title>The 4-celled Tetrabaena socialis nuclear genome reveals the essential components for genetic control of cell number at the origin of multicellularity in the volvocine lineage.</title>
        <authorList>
            <person name="Featherston J."/>
            <person name="Arakaki Y."/>
            <person name="Hanschen E.R."/>
            <person name="Ferris P.J."/>
            <person name="Michod R.E."/>
            <person name="Olson B.J.S.C."/>
            <person name="Nozaki H."/>
            <person name="Durand P.M."/>
        </authorList>
    </citation>
    <scope>NUCLEOTIDE SEQUENCE [LARGE SCALE GENOMIC DNA]</scope>
    <source>
        <strain evidence="3 4">NIES-571</strain>
    </source>
</reference>
<evidence type="ECO:0000313" key="3">
    <source>
        <dbReference type="EMBL" id="PNH03592.1"/>
    </source>
</evidence>
<evidence type="ECO:0000256" key="1">
    <source>
        <dbReference type="SAM" id="MobiDB-lite"/>
    </source>
</evidence>
<accession>A0A2J7ZTK8</accession>
<dbReference type="Pfam" id="PF00561">
    <property type="entry name" value="Abhydrolase_1"/>
    <property type="match status" value="1"/>
</dbReference>
<organism evidence="3 4">
    <name type="scientific">Tetrabaena socialis</name>
    <dbReference type="NCBI Taxonomy" id="47790"/>
    <lineage>
        <taxon>Eukaryota</taxon>
        <taxon>Viridiplantae</taxon>
        <taxon>Chlorophyta</taxon>
        <taxon>core chlorophytes</taxon>
        <taxon>Chlorophyceae</taxon>
        <taxon>CS clade</taxon>
        <taxon>Chlamydomonadales</taxon>
        <taxon>Tetrabaenaceae</taxon>
        <taxon>Tetrabaena</taxon>
    </lineage>
</organism>
<sequence>MEAAGPGGPPPPAPAAAAALPYAHGLPRYYKVSLGARVIRVCAAATAASCALAIASGTLLAPAFLLAPWGYALAELLFAGIAWRRWHRFNSLAHDAAAGGPVSSEAAAARFGAVEAALRRGGPAEAAAFLELWFHGAAVASVRRGDLRELLAYAFFYGDRWGGRRDGEGGGGPDAQPLLPFMAHMREPLPHLYRPLLVYGGMEALAWLNHCMLLAAGYHLPPRAAAAERQRDGGGVCDDHYYYIANLPPRSSGAKVGGGGGGGGGGAAAAEGPVPIVFLHGVGMGLMPYLRLLVALAATGAPILAFELKHVSQRWTAAAPPSMAQLADDVVTALRAHGYPRAALLAHSFGTAVAAVLLRRHPAAVQHVTMLDPVCFQMYAPRLLRNFIYRRIGAATRAAAAADDDDAANDDDVAAGCVRGGADGDAAAAEDGVGGAADGLAAAVAAGGPAPAVGLVADAASAAAARAAALGGAEADKRSAPDVASAAAAATGKPRPAATPRRRRGGGGGGGGVFAAAASAAAALARASAGLTLDLLMLGPARELHCTALLCRRVVWGEVNLWEHLVPAACRVVLSGRDDLTCSRSLERWLRDHTPASVVVHPELQHAQICVAWTRQDQVLDVMLRDVYGSGGAGGYGSGGASEYSSGGASEYGSGGPSGYGSSGGGGGGRAAAGAAEEEVAPLGARAGVDGAAGDGVEAGLATAQADAAAHEAVVGVGQGGDGGSRCSSFPLERLDSAEEERPLLGAGGGGSDEELLGRARRGGRVGRARLGREGADVVRHDSAGSYLRLRSLEGLTA</sequence>
<dbReference type="AlphaFoldDB" id="A0A2J7ZTK8"/>
<feature type="region of interest" description="Disordered" evidence="1">
    <location>
        <begin position="742"/>
        <end position="761"/>
    </location>
</feature>
<dbReference type="EMBL" id="PGGS01000485">
    <property type="protein sequence ID" value="PNH03592.1"/>
    <property type="molecule type" value="Genomic_DNA"/>
</dbReference>
<feature type="region of interest" description="Disordered" evidence="1">
    <location>
        <begin position="482"/>
        <end position="509"/>
    </location>
</feature>
<evidence type="ECO:0000259" key="2">
    <source>
        <dbReference type="Pfam" id="PF00561"/>
    </source>
</evidence>
<protein>
    <recommendedName>
        <fullName evidence="2">AB hydrolase-1 domain-containing protein</fullName>
    </recommendedName>
</protein>
<name>A0A2J7ZTK8_9CHLO</name>
<dbReference type="InterPro" id="IPR000073">
    <property type="entry name" value="AB_hydrolase_1"/>
</dbReference>
<dbReference type="PANTHER" id="PTHR37471:SF1">
    <property type="entry name" value="AB HYDROLASE-1 DOMAIN-CONTAINING PROTEIN"/>
    <property type="match status" value="1"/>
</dbReference>
<dbReference type="PANTHER" id="PTHR37471">
    <property type="entry name" value="UNNAMED PRODUCT"/>
    <property type="match status" value="1"/>
</dbReference>
<feature type="compositionally biased region" description="Low complexity" evidence="1">
    <location>
        <begin position="484"/>
        <end position="499"/>
    </location>
</feature>
<evidence type="ECO:0000313" key="4">
    <source>
        <dbReference type="Proteomes" id="UP000236333"/>
    </source>
</evidence>
<proteinExistence type="predicted"/>